<keyword evidence="2" id="KW-0812">Transmembrane</keyword>
<evidence type="ECO:0000256" key="1">
    <source>
        <dbReference type="SAM" id="MobiDB-lite"/>
    </source>
</evidence>
<evidence type="ECO:0000256" key="2">
    <source>
        <dbReference type="SAM" id="Phobius"/>
    </source>
</evidence>
<feature type="transmembrane region" description="Helical" evidence="2">
    <location>
        <begin position="108"/>
        <end position="129"/>
    </location>
</feature>
<dbReference type="OrthoDB" id="3692311at2759"/>
<keyword evidence="4" id="KW-1185">Reference proteome</keyword>
<feature type="compositionally biased region" description="Basic and acidic residues" evidence="1">
    <location>
        <begin position="42"/>
        <end position="54"/>
    </location>
</feature>
<dbReference type="EMBL" id="QKXC01000211">
    <property type="protein sequence ID" value="RBR11632.1"/>
    <property type="molecule type" value="Genomic_DNA"/>
</dbReference>
<keyword evidence="2" id="KW-1133">Transmembrane helix</keyword>
<dbReference type="AlphaFoldDB" id="A0A366R3V8"/>
<reference evidence="3 4" key="1">
    <citation type="submission" date="2018-06" db="EMBL/GenBank/DDBJ databases">
        <title>Fusarium incarnatum-equiseti species complex species 28.</title>
        <authorList>
            <person name="Gardiner D.M."/>
        </authorList>
    </citation>
    <scope>NUCLEOTIDE SEQUENCE [LARGE SCALE GENOMIC DNA]</scope>
    <source>
        <strain evidence="3 4">FIESC_28</strain>
    </source>
</reference>
<dbReference type="RefSeq" id="XP_031012889.1">
    <property type="nucleotide sequence ID" value="XM_031163052.1"/>
</dbReference>
<feature type="transmembrane region" description="Helical" evidence="2">
    <location>
        <begin position="167"/>
        <end position="185"/>
    </location>
</feature>
<gene>
    <name evidence="3" type="ORF">FIESC28_08915</name>
</gene>
<name>A0A366R3V8_9HYPO</name>
<evidence type="ECO:0000313" key="4">
    <source>
        <dbReference type="Proteomes" id="UP000253153"/>
    </source>
</evidence>
<comment type="caution">
    <text evidence="3">The sequence shown here is derived from an EMBL/GenBank/DDBJ whole genome shotgun (WGS) entry which is preliminary data.</text>
</comment>
<dbReference type="Proteomes" id="UP000253153">
    <property type="component" value="Unassembled WGS sequence"/>
</dbReference>
<keyword evidence="2" id="KW-0472">Membrane</keyword>
<feature type="transmembrane region" description="Helical" evidence="2">
    <location>
        <begin position="69"/>
        <end position="88"/>
    </location>
</feature>
<organism evidence="3 4">
    <name type="scientific">Fusarium coffeatum</name>
    <dbReference type="NCBI Taxonomy" id="231269"/>
    <lineage>
        <taxon>Eukaryota</taxon>
        <taxon>Fungi</taxon>
        <taxon>Dikarya</taxon>
        <taxon>Ascomycota</taxon>
        <taxon>Pezizomycotina</taxon>
        <taxon>Sordariomycetes</taxon>
        <taxon>Hypocreomycetidae</taxon>
        <taxon>Hypocreales</taxon>
        <taxon>Nectriaceae</taxon>
        <taxon>Fusarium</taxon>
        <taxon>Fusarium incarnatum-equiseti species complex</taxon>
    </lineage>
</organism>
<feature type="transmembrane region" description="Helical" evidence="2">
    <location>
        <begin position="590"/>
        <end position="618"/>
    </location>
</feature>
<sequence length="699" mass="77325">MANSYDRQFHHSYLADNSSSSSLRAPDRGNEAKGINSPETRFLGHESTIPKDGLHSGNNTKRHFMPGTLFADLSLTLLPAAALGFTVAVMCLDKKTVEKEVLAKWNNAITVIASIFPILFASVASRMVFQAARWNLEKGATLNLLEQLIGSRTVGSTLVTQISLGRFNFLGVALLILWSLSPLGSQSALRMLRTRLEPIHANSSVLYYTTDAPSVFRSAELRNSRSEIDSYRSTQAYMQTMYSALLLAPPSAKSNAMDLWGNVKIPKLEVDGDDKGWKNVSSWNSEPDSYSSLVGLPVTNVTQGNTTFSLESSYIDLDCKLNYNISVFDAQEYEWDPHMGGTNNGSIRLRNGTWHGLNSTYLQTVWSIGVDRFVDEYWDVNDRCPSVGEKKDCSRPSLLINETDLHVRPAQLVFESSFRTSPWQYVPSMRVEAICSVYQRYVESRVACSREGSSSPQNCTVTQQRFSRQPHADEGVTSISFPDIWGWVTRGLPEGVKQQSYADNTIRYLNDPGVRSFAVGEPEEDADMLRNVTKEQFGRRLSQLINTYVLLGQLNQYASQGNSDAIANFAPNVTVPVDVSNLEEIYVVHWNWMALFFACCGVLLGSGIVGVVFAHLAAGPEILGYASSAVRDSKYLNLPVDAGEKEALDVTKMIGQQKFKYGYTNAVSEEGRPLMGIALEDQVQGIKRRSSGKGSVGES</sequence>
<evidence type="ECO:0000313" key="3">
    <source>
        <dbReference type="EMBL" id="RBR11632.1"/>
    </source>
</evidence>
<protein>
    <submittedName>
        <fullName evidence="3">Uncharacterized protein</fullName>
    </submittedName>
</protein>
<accession>A0A366R3V8</accession>
<feature type="region of interest" description="Disordered" evidence="1">
    <location>
        <begin position="16"/>
        <end position="57"/>
    </location>
</feature>
<dbReference type="GeneID" id="41998348"/>
<proteinExistence type="predicted"/>